<feature type="compositionally biased region" description="Polar residues" evidence="1">
    <location>
        <begin position="622"/>
        <end position="636"/>
    </location>
</feature>
<feature type="compositionally biased region" description="Polar residues" evidence="1">
    <location>
        <begin position="362"/>
        <end position="380"/>
    </location>
</feature>
<feature type="region of interest" description="Disordered" evidence="1">
    <location>
        <begin position="241"/>
        <end position="430"/>
    </location>
</feature>
<dbReference type="AlphaFoldDB" id="A0A6A6D1A5"/>
<organism evidence="2 3">
    <name type="scientific">Zasmidium cellare ATCC 36951</name>
    <dbReference type="NCBI Taxonomy" id="1080233"/>
    <lineage>
        <taxon>Eukaryota</taxon>
        <taxon>Fungi</taxon>
        <taxon>Dikarya</taxon>
        <taxon>Ascomycota</taxon>
        <taxon>Pezizomycotina</taxon>
        <taxon>Dothideomycetes</taxon>
        <taxon>Dothideomycetidae</taxon>
        <taxon>Mycosphaerellales</taxon>
        <taxon>Mycosphaerellaceae</taxon>
        <taxon>Zasmidium</taxon>
    </lineage>
</organism>
<evidence type="ECO:0000256" key="1">
    <source>
        <dbReference type="SAM" id="MobiDB-lite"/>
    </source>
</evidence>
<dbReference type="OrthoDB" id="10265971at2759"/>
<reference evidence="2" key="1">
    <citation type="journal article" date="2020" name="Stud. Mycol.">
        <title>101 Dothideomycetes genomes: a test case for predicting lifestyles and emergence of pathogens.</title>
        <authorList>
            <person name="Haridas S."/>
            <person name="Albert R."/>
            <person name="Binder M."/>
            <person name="Bloem J."/>
            <person name="Labutti K."/>
            <person name="Salamov A."/>
            <person name="Andreopoulos B."/>
            <person name="Baker S."/>
            <person name="Barry K."/>
            <person name="Bills G."/>
            <person name="Bluhm B."/>
            <person name="Cannon C."/>
            <person name="Castanera R."/>
            <person name="Culley D."/>
            <person name="Daum C."/>
            <person name="Ezra D."/>
            <person name="Gonzalez J."/>
            <person name="Henrissat B."/>
            <person name="Kuo A."/>
            <person name="Liang C."/>
            <person name="Lipzen A."/>
            <person name="Lutzoni F."/>
            <person name="Magnuson J."/>
            <person name="Mondo S."/>
            <person name="Nolan M."/>
            <person name="Ohm R."/>
            <person name="Pangilinan J."/>
            <person name="Park H.-J."/>
            <person name="Ramirez L."/>
            <person name="Alfaro M."/>
            <person name="Sun H."/>
            <person name="Tritt A."/>
            <person name="Yoshinaga Y."/>
            <person name="Zwiers L.-H."/>
            <person name="Turgeon B."/>
            <person name="Goodwin S."/>
            <person name="Spatafora J."/>
            <person name="Crous P."/>
            <person name="Grigoriev I."/>
        </authorList>
    </citation>
    <scope>NUCLEOTIDE SEQUENCE</scope>
    <source>
        <strain evidence="2">ATCC 36951</strain>
    </source>
</reference>
<dbReference type="Proteomes" id="UP000799537">
    <property type="component" value="Unassembled WGS sequence"/>
</dbReference>
<dbReference type="EMBL" id="ML993580">
    <property type="protein sequence ID" value="KAF2173204.1"/>
    <property type="molecule type" value="Genomic_DNA"/>
</dbReference>
<name>A0A6A6D1A5_ZASCE</name>
<feature type="compositionally biased region" description="Low complexity" evidence="1">
    <location>
        <begin position="397"/>
        <end position="408"/>
    </location>
</feature>
<feature type="compositionally biased region" description="Basic residues" evidence="1">
    <location>
        <begin position="576"/>
        <end position="587"/>
    </location>
</feature>
<proteinExistence type="predicted"/>
<feature type="compositionally biased region" description="Basic residues" evidence="1">
    <location>
        <begin position="448"/>
        <end position="461"/>
    </location>
</feature>
<feature type="compositionally biased region" description="Basic and acidic residues" evidence="1">
    <location>
        <begin position="545"/>
        <end position="559"/>
    </location>
</feature>
<dbReference type="GeneID" id="54557202"/>
<gene>
    <name evidence="2" type="ORF">M409DRAFT_17149</name>
</gene>
<accession>A0A6A6D1A5</accession>
<evidence type="ECO:0000313" key="3">
    <source>
        <dbReference type="Proteomes" id="UP000799537"/>
    </source>
</evidence>
<sequence length="970" mass="106563">MGDTARYFHTSLYSFSATARTAILTRFNAAVGHGTVKCWYDTDRETFVLECPNALGIAAQADEQLGAVIETYVRQELVAAEEDERPPTIKRFKEALFIDLNEIAQDPEEVEVVPVQSVQARAHLIKTSESEGKRLKFMPLYSLPDRLLERTLAPENAKVNKVLIDGLTCRAVRWHTRDGEVFNGRTGVGLSLANDDTVELQLPEFSILRDERNHGVDVDGLPAKTWEHVGDPPTVEQWVQGTGQTRQVEPGERPNVPTDARKYLAAGPANPGRLRVPKGQGLLPSPLPPPDEPTTAPVGTESEFNKLLAGEIGDSETDEEEEAGSDTNETSENDLTAILTRGSKKSTQQGDWDSPGLLKPQPRSSTPSYASAANTVTPLSVSRKPSPAAQVLDDRSNNSTPTNTTTSTLQNHPVPSDFPEYGSRHATVDPVGLMGNAANAAQWARDNHVHRSPKKKSKRVMPRSTATRDRSRATETSTSRAASIASFNSQSTVRQDPREADWVNKPVMGRAQGRKLIDDAAAITSGPVRVPPGLEYTTGSSNTPDHTDDGSDGEIHESVKQLPLSYATKRDTMRQKAGKKSKSKKVTSKLPVPKAQLPLPEPPPPPKRKQKEAPIPVPVQTPIPNHTVPSTTNAAGSSGEAAPLREIATDSTSIEHHSHAFGKFLLAQKERIREEEDDEDEEEESDNMSNRVKLVASIGVLLTRPMSKDFNRGVLTPTASQKQLNASWYALRTDMFTRLTTSKEDAAHIINLIGGNTEATTVYEIWVHDGSGTQLMINVPSQQKMDYTVKLQDQVLAEAYAHFPMHVWDAMFALVKPGADHISPSDDAIKEFVSSMQTEDGGPSFKALERVGLLTVQRVLAKRIFTKKAKGGTVLHVTQVQDMGIESLNEKLYNFQAMTLSHIEMVDLHRLWWEARWEVSDLDKAGVLEKEVDEMVRGIDAVGLEDIGPYHYGEPESDDETAAVPVVPFW</sequence>
<evidence type="ECO:0000313" key="2">
    <source>
        <dbReference type="EMBL" id="KAF2173204.1"/>
    </source>
</evidence>
<protein>
    <submittedName>
        <fullName evidence="2">Uncharacterized protein</fullName>
    </submittedName>
</protein>
<feature type="region of interest" description="Disordered" evidence="1">
    <location>
        <begin position="522"/>
        <end position="641"/>
    </location>
</feature>
<feature type="region of interest" description="Disordered" evidence="1">
    <location>
        <begin position="442"/>
        <end position="508"/>
    </location>
</feature>
<feature type="compositionally biased region" description="Low complexity" evidence="1">
    <location>
        <begin position="588"/>
        <end position="598"/>
    </location>
</feature>
<keyword evidence="3" id="KW-1185">Reference proteome</keyword>
<dbReference type="RefSeq" id="XP_033674093.1">
    <property type="nucleotide sequence ID" value="XM_033803930.1"/>
</dbReference>
<feature type="compositionally biased region" description="Acidic residues" evidence="1">
    <location>
        <begin position="313"/>
        <end position="332"/>
    </location>
</feature>
<feature type="compositionally biased region" description="Low complexity" evidence="1">
    <location>
        <begin position="474"/>
        <end position="486"/>
    </location>
</feature>